<dbReference type="InterPro" id="IPR017970">
    <property type="entry name" value="Homeobox_CS"/>
</dbReference>
<dbReference type="SUPFAM" id="SSF57667">
    <property type="entry name" value="beta-beta-alpha zinc fingers"/>
    <property type="match status" value="1"/>
</dbReference>
<keyword evidence="4" id="KW-0863">Zinc-finger</keyword>
<dbReference type="EMBL" id="JBFXLQ010000045">
    <property type="protein sequence ID" value="KAL2863998.1"/>
    <property type="molecule type" value="Genomic_DNA"/>
</dbReference>
<dbReference type="CDD" id="cd00086">
    <property type="entry name" value="homeodomain"/>
    <property type="match status" value="1"/>
</dbReference>
<dbReference type="Pfam" id="PF05920">
    <property type="entry name" value="Homeobox_KN"/>
    <property type="match status" value="1"/>
</dbReference>
<evidence type="ECO:0000256" key="1">
    <source>
        <dbReference type="ARBA" id="ARBA00023125"/>
    </source>
</evidence>
<comment type="caution">
    <text evidence="9">The sequence shown here is derived from an EMBL/GenBank/DDBJ whole genome shotgun (WGS) entry which is preliminary data.</text>
</comment>
<name>A0ABR4LKQ7_9EURO</name>
<evidence type="ECO:0000256" key="2">
    <source>
        <dbReference type="ARBA" id="ARBA00023155"/>
    </source>
</evidence>
<dbReference type="Gene3D" id="1.10.10.60">
    <property type="entry name" value="Homeodomain-like"/>
    <property type="match status" value="1"/>
</dbReference>
<keyword evidence="4" id="KW-0479">Metal-binding</keyword>
<dbReference type="SUPFAM" id="SSF46689">
    <property type="entry name" value="Homeodomain-like"/>
    <property type="match status" value="1"/>
</dbReference>
<dbReference type="RefSeq" id="XP_070882977.1">
    <property type="nucleotide sequence ID" value="XM_071031516.1"/>
</dbReference>
<evidence type="ECO:0008006" key="11">
    <source>
        <dbReference type="Google" id="ProtNLM"/>
    </source>
</evidence>
<evidence type="ECO:0000256" key="5">
    <source>
        <dbReference type="PROSITE-ProRule" id="PRU00108"/>
    </source>
</evidence>
<reference evidence="9 10" key="1">
    <citation type="submission" date="2024-07" db="EMBL/GenBank/DDBJ databases">
        <title>Section-level genome sequencing and comparative genomics of Aspergillus sections Usti and Cavernicolus.</title>
        <authorList>
            <consortium name="Lawrence Berkeley National Laboratory"/>
            <person name="Nybo J.L."/>
            <person name="Vesth T.C."/>
            <person name="Theobald S."/>
            <person name="Frisvad J.C."/>
            <person name="Larsen T.O."/>
            <person name="Kjaerboelling I."/>
            <person name="Rothschild-Mancinelli K."/>
            <person name="Lyhne E.K."/>
            <person name="Kogle M.E."/>
            <person name="Barry K."/>
            <person name="Clum A."/>
            <person name="Na H."/>
            <person name="Ledsgaard L."/>
            <person name="Lin J."/>
            <person name="Lipzen A."/>
            <person name="Kuo A."/>
            <person name="Riley R."/>
            <person name="Mondo S."/>
            <person name="Labutti K."/>
            <person name="Haridas S."/>
            <person name="Pangalinan J."/>
            <person name="Salamov A.A."/>
            <person name="Simmons B.A."/>
            <person name="Magnuson J.K."/>
            <person name="Chen J."/>
            <person name="Drula E."/>
            <person name="Henrissat B."/>
            <person name="Wiebenga A."/>
            <person name="Lubbers R.J."/>
            <person name="Gomes A.C."/>
            <person name="Macurrencykelacurrency M.R."/>
            <person name="Stajich J."/>
            <person name="Grigoriev I.V."/>
            <person name="Mortensen U.H."/>
            <person name="De Vries R.P."/>
            <person name="Baker S.E."/>
            <person name="Andersen M.R."/>
        </authorList>
    </citation>
    <scope>NUCLEOTIDE SEQUENCE [LARGE SCALE GENOMIC DNA]</scope>
    <source>
        <strain evidence="9 10">CBS 449.75</strain>
    </source>
</reference>
<feature type="domain" description="C2H2-type" evidence="8">
    <location>
        <begin position="203"/>
        <end position="231"/>
    </location>
</feature>
<dbReference type="GeneID" id="98146588"/>
<gene>
    <name evidence="9" type="ORF">BJX67DRAFT_374170</name>
</gene>
<keyword evidence="3 5" id="KW-0539">Nucleus</keyword>
<dbReference type="InterPro" id="IPR001356">
    <property type="entry name" value="HD"/>
</dbReference>
<feature type="compositionally biased region" description="Basic residues" evidence="6">
    <location>
        <begin position="177"/>
        <end position="190"/>
    </location>
</feature>
<feature type="DNA-binding region" description="Homeobox" evidence="5">
    <location>
        <begin position="3"/>
        <end position="56"/>
    </location>
</feature>
<evidence type="ECO:0000256" key="6">
    <source>
        <dbReference type="SAM" id="MobiDB-lite"/>
    </source>
</evidence>
<proteinExistence type="predicted"/>
<evidence type="ECO:0000313" key="10">
    <source>
        <dbReference type="Proteomes" id="UP001610432"/>
    </source>
</evidence>
<feature type="domain" description="Homeobox" evidence="7">
    <location>
        <begin position="1"/>
        <end position="55"/>
    </location>
</feature>
<accession>A0ABR4LKQ7</accession>
<dbReference type="PROSITE" id="PS00027">
    <property type="entry name" value="HOMEOBOX_1"/>
    <property type="match status" value="1"/>
</dbReference>
<dbReference type="InterPro" id="IPR036236">
    <property type="entry name" value="Znf_C2H2_sf"/>
</dbReference>
<dbReference type="Gene3D" id="3.30.160.60">
    <property type="entry name" value="Classic Zinc Finger"/>
    <property type="match status" value="1"/>
</dbReference>
<dbReference type="PANTHER" id="PTHR11850">
    <property type="entry name" value="HOMEOBOX PROTEIN TRANSCRIPTION FACTORS"/>
    <property type="match status" value="1"/>
</dbReference>
<sequence length="510" mass="57056">MSRAAVNVLKQWFDQHADVPYPTKQEKLSLAEKTGLTLTQISNWFANARRRRKYRFARGNGLLTSFPRRNSLDIVRAGNSNSSLSPFERWRNSPPEAEAASLEAIMSAVEGSKNNLPSQNPDIWSSSQSVPNDALSIESSTLSGSGLSNSSASSAQSFGSLSSSGSFTRFLTNEQGRRRRRRAKLMTTRRRTADSSKTEARPYQCTFCTDTFRTKYDWSRHEKTLHISLESYTCCPSGPAYVAVDGITRCVFCDYASPSESHFEEHSFTTCQEKPVVLRTFYRKDHLMQHLRLVHGVSKFLPSSMDGWKSQIDQINSRCGFCSQTFELWSDRNNHLAQHFREGALMKDWRGHRGLEPPVALAVENAMPPYLIGIEAACMDPFSASRVADRGWTFDDGAEQTDPLTGAAKKPTPFEYFTAQLTEIIRNAIAANETVTDDTIQTASRRVLYGDDDPWNQTPADNPEWLRLPEALADFKRFYTRVSPPAASAAPDEPGDADFTSAFVGSPTFP</sequence>
<dbReference type="PROSITE" id="PS50157">
    <property type="entry name" value="ZINC_FINGER_C2H2_2"/>
    <property type="match status" value="1"/>
</dbReference>
<dbReference type="PROSITE" id="PS00028">
    <property type="entry name" value="ZINC_FINGER_C2H2_1"/>
    <property type="match status" value="2"/>
</dbReference>
<dbReference type="InterPro" id="IPR008422">
    <property type="entry name" value="KN_HD"/>
</dbReference>
<evidence type="ECO:0000313" key="9">
    <source>
        <dbReference type="EMBL" id="KAL2863998.1"/>
    </source>
</evidence>
<dbReference type="Proteomes" id="UP001610432">
    <property type="component" value="Unassembled WGS sequence"/>
</dbReference>
<dbReference type="InterPro" id="IPR050224">
    <property type="entry name" value="TALE_homeobox"/>
</dbReference>
<evidence type="ECO:0000259" key="8">
    <source>
        <dbReference type="PROSITE" id="PS50157"/>
    </source>
</evidence>
<keyword evidence="4" id="KW-0862">Zinc</keyword>
<evidence type="ECO:0000259" key="7">
    <source>
        <dbReference type="PROSITE" id="PS50071"/>
    </source>
</evidence>
<keyword evidence="2 5" id="KW-0371">Homeobox</keyword>
<dbReference type="InterPro" id="IPR013087">
    <property type="entry name" value="Znf_C2H2_type"/>
</dbReference>
<dbReference type="PROSITE" id="PS50071">
    <property type="entry name" value="HOMEOBOX_2"/>
    <property type="match status" value="1"/>
</dbReference>
<protein>
    <recommendedName>
        <fullName evidence="11">Homeobox and C2H2 transcription factor</fullName>
    </recommendedName>
</protein>
<keyword evidence="10" id="KW-1185">Reference proteome</keyword>
<evidence type="ECO:0000256" key="4">
    <source>
        <dbReference type="PROSITE-ProRule" id="PRU00042"/>
    </source>
</evidence>
<evidence type="ECO:0000256" key="3">
    <source>
        <dbReference type="ARBA" id="ARBA00023242"/>
    </source>
</evidence>
<keyword evidence="1 5" id="KW-0238">DNA-binding</keyword>
<dbReference type="InterPro" id="IPR009057">
    <property type="entry name" value="Homeodomain-like_sf"/>
</dbReference>
<feature type="region of interest" description="Disordered" evidence="6">
    <location>
        <begin position="169"/>
        <end position="197"/>
    </location>
</feature>
<comment type="subcellular location">
    <subcellularLocation>
        <location evidence="5">Nucleus</location>
    </subcellularLocation>
</comment>
<feature type="region of interest" description="Disordered" evidence="6">
    <location>
        <begin position="483"/>
        <end position="510"/>
    </location>
</feature>
<dbReference type="SMART" id="SM00355">
    <property type="entry name" value="ZnF_C2H2"/>
    <property type="match status" value="4"/>
</dbReference>
<dbReference type="SMART" id="SM00389">
    <property type="entry name" value="HOX"/>
    <property type="match status" value="1"/>
</dbReference>
<organism evidence="9 10">
    <name type="scientific">Aspergillus lucknowensis</name>
    <dbReference type="NCBI Taxonomy" id="176173"/>
    <lineage>
        <taxon>Eukaryota</taxon>
        <taxon>Fungi</taxon>
        <taxon>Dikarya</taxon>
        <taxon>Ascomycota</taxon>
        <taxon>Pezizomycotina</taxon>
        <taxon>Eurotiomycetes</taxon>
        <taxon>Eurotiomycetidae</taxon>
        <taxon>Eurotiales</taxon>
        <taxon>Aspergillaceae</taxon>
        <taxon>Aspergillus</taxon>
        <taxon>Aspergillus subgen. Nidulantes</taxon>
    </lineage>
</organism>